<dbReference type="AlphaFoldDB" id="A0A9D4IW21"/>
<evidence type="ECO:0000313" key="1">
    <source>
        <dbReference type="EMBL" id="KAH3786979.1"/>
    </source>
</evidence>
<accession>A0A9D4IW21</accession>
<reference evidence="1" key="2">
    <citation type="submission" date="2020-11" db="EMBL/GenBank/DDBJ databases">
        <authorList>
            <person name="McCartney M.A."/>
            <person name="Auch B."/>
            <person name="Kono T."/>
            <person name="Mallez S."/>
            <person name="Becker A."/>
            <person name="Gohl D.M."/>
            <person name="Silverstein K.A.T."/>
            <person name="Koren S."/>
            <person name="Bechman K.B."/>
            <person name="Herman A."/>
            <person name="Abrahante J.E."/>
            <person name="Garbe J."/>
        </authorList>
    </citation>
    <scope>NUCLEOTIDE SEQUENCE</scope>
    <source>
        <strain evidence="1">Duluth1</strain>
        <tissue evidence="1">Whole animal</tissue>
    </source>
</reference>
<proteinExistence type="predicted"/>
<sequence length="136" mass="15251">MMQIMIKIQHGNEEHINGTLNKQEETDKSYQCVNDSTQHHAMSSKQEKITLCQSVKAVKTFTDQQHGTSNGSAPLVTNHSSNAWVSMYTREEISKMQLEATHIGKIYIAVQRGDKPSGSEMVGRAYHEGWCTVPSK</sequence>
<evidence type="ECO:0000313" key="2">
    <source>
        <dbReference type="Proteomes" id="UP000828390"/>
    </source>
</evidence>
<keyword evidence="2" id="KW-1185">Reference proteome</keyword>
<comment type="caution">
    <text evidence="1">The sequence shown here is derived from an EMBL/GenBank/DDBJ whole genome shotgun (WGS) entry which is preliminary data.</text>
</comment>
<gene>
    <name evidence="1" type="ORF">DPMN_165098</name>
</gene>
<name>A0A9D4IW21_DREPO</name>
<dbReference type="EMBL" id="JAIWYP010000008">
    <property type="protein sequence ID" value="KAH3786979.1"/>
    <property type="molecule type" value="Genomic_DNA"/>
</dbReference>
<protein>
    <submittedName>
        <fullName evidence="1">Uncharacterized protein</fullName>
    </submittedName>
</protein>
<reference evidence="1" key="1">
    <citation type="journal article" date="2019" name="bioRxiv">
        <title>The Genome of the Zebra Mussel, Dreissena polymorpha: A Resource for Invasive Species Research.</title>
        <authorList>
            <person name="McCartney M.A."/>
            <person name="Auch B."/>
            <person name="Kono T."/>
            <person name="Mallez S."/>
            <person name="Zhang Y."/>
            <person name="Obille A."/>
            <person name="Becker A."/>
            <person name="Abrahante J.E."/>
            <person name="Garbe J."/>
            <person name="Badalamenti J.P."/>
            <person name="Herman A."/>
            <person name="Mangelson H."/>
            <person name="Liachko I."/>
            <person name="Sullivan S."/>
            <person name="Sone E.D."/>
            <person name="Koren S."/>
            <person name="Silverstein K.A.T."/>
            <person name="Beckman K.B."/>
            <person name="Gohl D.M."/>
        </authorList>
    </citation>
    <scope>NUCLEOTIDE SEQUENCE</scope>
    <source>
        <strain evidence="1">Duluth1</strain>
        <tissue evidence="1">Whole animal</tissue>
    </source>
</reference>
<organism evidence="1 2">
    <name type="scientific">Dreissena polymorpha</name>
    <name type="common">Zebra mussel</name>
    <name type="synonym">Mytilus polymorpha</name>
    <dbReference type="NCBI Taxonomy" id="45954"/>
    <lineage>
        <taxon>Eukaryota</taxon>
        <taxon>Metazoa</taxon>
        <taxon>Spiralia</taxon>
        <taxon>Lophotrochozoa</taxon>
        <taxon>Mollusca</taxon>
        <taxon>Bivalvia</taxon>
        <taxon>Autobranchia</taxon>
        <taxon>Heteroconchia</taxon>
        <taxon>Euheterodonta</taxon>
        <taxon>Imparidentia</taxon>
        <taxon>Neoheterodontei</taxon>
        <taxon>Myida</taxon>
        <taxon>Dreissenoidea</taxon>
        <taxon>Dreissenidae</taxon>
        <taxon>Dreissena</taxon>
    </lineage>
</organism>
<dbReference type="Proteomes" id="UP000828390">
    <property type="component" value="Unassembled WGS sequence"/>
</dbReference>